<organism evidence="1 2">
    <name type="scientific">Terrabacter terrigena</name>
    <dbReference type="NCBI Taxonomy" id="574718"/>
    <lineage>
        <taxon>Bacteria</taxon>
        <taxon>Bacillati</taxon>
        <taxon>Actinomycetota</taxon>
        <taxon>Actinomycetes</taxon>
        <taxon>Micrococcales</taxon>
        <taxon>Intrasporangiaceae</taxon>
        <taxon>Terrabacter</taxon>
    </lineage>
</organism>
<evidence type="ECO:0000313" key="2">
    <source>
        <dbReference type="Proteomes" id="UP001597046"/>
    </source>
</evidence>
<dbReference type="RefSeq" id="WP_386054870.1">
    <property type="nucleotide sequence ID" value="NZ_JBHTKH010000025.1"/>
</dbReference>
<protein>
    <submittedName>
        <fullName evidence="1">Uncharacterized protein</fullName>
    </submittedName>
</protein>
<dbReference type="EMBL" id="JBHTKH010000025">
    <property type="protein sequence ID" value="MFD1056752.1"/>
    <property type="molecule type" value="Genomic_DNA"/>
</dbReference>
<keyword evidence="2" id="KW-1185">Reference proteome</keyword>
<accession>A0ABW3N3J3</accession>
<gene>
    <name evidence="1" type="ORF">ACFQ2V_20795</name>
</gene>
<proteinExistence type="predicted"/>
<evidence type="ECO:0000313" key="1">
    <source>
        <dbReference type="EMBL" id="MFD1056752.1"/>
    </source>
</evidence>
<name>A0ABW3N3J3_9MICO</name>
<reference evidence="2" key="1">
    <citation type="journal article" date="2019" name="Int. J. Syst. Evol. Microbiol.">
        <title>The Global Catalogue of Microorganisms (GCM) 10K type strain sequencing project: providing services to taxonomists for standard genome sequencing and annotation.</title>
        <authorList>
            <consortium name="The Broad Institute Genomics Platform"/>
            <consortium name="The Broad Institute Genome Sequencing Center for Infectious Disease"/>
            <person name="Wu L."/>
            <person name="Ma J."/>
        </authorList>
    </citation>
    <scope>NUCLEOTIDE SEQUENCE [LARGE SCALE GENOMIC DNA]</scope>
    <source>
        <strain evidence="2">CCUG 57508</strain>
    </source>
</reference>
<comment type="caution">
    <text evidence="1">The sequence shown here is derived from an EMBL/GenBank/DDBJ whole genome shotgun (WGS) entry which is preliminary data.</text>
</comment>
<sequence length="59" mass="6467">MNTQYLNEAVARQRTADLGRRTRRAQHPVVHPPTTPRGGIVLALGWLTRPSQVLPGSPA</sequence>
<dbReference type="Proteomes" id="UP001597046">
    <property type="component" value="Unassembled WGS sequence"/>
</dbReference>